<feature type="region of interest" description="Disordered" evidence="17">
    <location>
        <begin position="387"/>
        <end position="484"/>
    </location>
</feature>
<feature type="transmembrane region" description="Helical" evidence="18">
    <location>
        <begin position="62"/>
        <end position="79"/>
    </location>
</feature>
<evidence type="ECO:0000256" key="15">
    <source>
        <dbReference type="ARBA" id="ARBA00049902"/>
    </source>
</evidence>
<evidence type="ECO:0000313" key="19">
    <source>
        <dbReference type="EMBL" id="NCJ05714.1"/>
    </source>
</evidence>
<comment type="caution">
    <text evidence="19">The sequence shown here is derived from an EMBL/GenBank/DDBJ whole genome shotgun (WGS) entry which is preliminary data.</text>
</comment>
<reference evidence="19" key="1">
    <citation type="submission" date="2019-12" db="EMBL/GenBank/DDBJ databases">
        <title>High-Quality draft genome sequences of three cyanobacteria isolated from the limestone walls of the Old Cathedral of Coimbra.</title>
        <authorList>
            <person name="Tiago I."/>
            <person name="Soares F."/>
            <person name="Portugal A."/>
        </authorList>
    </citation>
    <scope>NUCLEOTIDE SEQUENCE [LARGE SCALE GENOMIC DNA]</scope>
    <source>
        <strain evidence="19">C</strain>
    </source>
</reference>
<dbReference type="EC" id="2.4.99.28" evidence="14"/>
<keyword evidence="7 18" id="KW-1133">Transmembrane helix</keyword>
<sequence length="484" mass="52502">MNLRRFIPFLDPSVQDWSFEARLLYRLTFAWLFVGLVVLFSASYHVGVVENVGGLFYFSRQLLWVGVGLVAFCGVLHTSLQKQFKLAPFGFFLFLLLIFATRIPGLGESAYGATRWIKIGPIPLQPSELMKPFLILQGALVFGYWSRLSLRDRLQWLGLFSLTLLGILIQPNLSTTSLSGMSLWLMALAAGLPLSSLGLTAFGGVGLAAISVSLNEYQLKRVTSFLDPWSDPLGDAFQLVQSLIAIGSGGVGGAGFGLSQQKLSYLPIQHTDFIFSIYAEEYGLVGSLFLIGILMTYSFLGLRVSLKTVDPIRRLVAIGATVFLVGQSLLNIGVATGVLPTTGLPLPMFSYGGSSMIASLMISALLIRVARESQGADVIPLYAEATPPPLRPPISQPRSLQIFSSPPASSAKSASSRRLPSTQTSRSGGRTKPDLPPRLPVQTSTLGSRSQRRLGSQPRPRAAVPPKTSSVWRWPLGNSSNPRR</sequence>
<evidence type="ECO:0000256" key="8">
    <source>
        <dbReference type="ARBA" id="ARBA00023136"/>
    </source>
</evidence>
<proteinExistence type="inferred from homology"/>
<evidence type="ECO:0000256" key="1">
    <source>
        <dbReference type="ARBA" id="ARBA00004141"/>
    </source>
</evidence>
<feature type="transmembrane region" description="Helical" evidence="18">
    <location>
        <begin position="183"/>
        <end position="215"/>
    </location>
</feature>
<evidence type="ECO:0000256" key="11">
    <source>
        <dbReference type="ARBA" id="ARBA00038053"/>
    </source>
</evidence>
<dbReference type="InterPro" id="IPR001182">
    <property type="entry name" value="FtsW/RodA"/>
</dbReference>
<dbReference type="PROSITE" id="PS00428">
    <property type="entry name" value="FTSW_RODA_SPOVE"/>
    <property type="match status" value="1"/>
</dbReference>
<feature type="transmembrane region" description="Helical" evidence="18">
    <location>
        <begin position="236"/>
        <end position="258"/>
    </location>
</feature>
<dbReference type="Pfam" id="PF01098">
    <property type="entry name" value="FTSW_RODA_SPOVE"/>
    <property type="match status" value="1"/>
</dbReference>
<dbReference type="InterPro" id="IPR018365">
    <property type="entry name" value="Cell_cycle_FtsW-rel_CS"/>
</dbReference>
<evidence type="ECO:0000256" key="17">
    <source>
        <dbReference type="SAM" id="MobiDB-lite"/>
    </source>
</evidence>
<dbReference type="GO" id="GO:0008360">
    <property type="term" value="P:regulation of cell shape"/>
    <property type="evidence" value="ECO:0007669"/>
    <property type="project" value="UniProtKB-KW"/>
</dbReference>
<comment type="subcellular location">
    <subcellularLocation>
        <location evidence="1">Membrane</location>
        <topology evidence="1">Multi-pass membrane protein</topology>
    </subcellularLocation>
</comment>
<organism evidence="19 20">
    <name type="scientific">Petrachloros mirabilis ULC683</name>
    <dbReference type="NCBI Taxonomy" id="2781853"/>
    <lineage>
        <taxon>Bacteria</taxon>
        <taxon>Bacillati</taxon>
        <taxon>Cyanobacteriota</taxon>
        <taxon>Cyanophyceae</taxon>
        <taxon>Synechococcales</taxon>
        <taxon>Petrachlorosaceae</taxon>
        <taxon>Petrachloros</taxon>
        <taxon>Petrachloros mirabilis</taxon>
    </lineage>
</organism>
<feature type="transmembrane region" description="Helical" evidence="18">
    <location>
        <begin position="348"/>
        <end position="367"/>
    </location>
</feature>
<evidence type="ECO:0000256" key="10">
    <source>
        <dbReference type="ARBA" id="ARBA00033270"/>
    </source>
</evidence>
<comment type="catalytic activity">
    <reaction evidence="15">
        <text>[GlcNAc-(1-&gt;4)-Mur2Ac(oyl-L-Ala-gamma-D-Glu-L-Lys-D-Ala-D-Ala)](n)-di-trans,octa-cis-undecaprenyl diphosphate + beta-D-GlcNAc-(1-&gt;4)-Mur2Ac(oyl-L-Ala-gamma-D-Glu-L-Lys-D-Ala-D-Ala)-di-trans,octa-cis-undecaprenyl diphosphate = [GlcNAc-(1-&gt;4)-Mur2Ac(oyl-L-Ala-gamma-D-Glu-L-Lys-D-Ala-D-Ala)](n+1)-di-trans,octa-cis-undecaprenyl diphosphate + di-trans,octa-cis-undecaprenyl diphosphate + H(+)</text>
        <dbReference type="Rhea" id="RHEA:23708"/>
        <dbReference type="Rhea" id="RHEA-COMP:9602"/>
        <dbReference type="Rhea" id="RHEA-COMP:9603"/>
        <dbReference type="ChEBI" id="CHEBI:15378"/>
        <dbReference type="ChEBI" id="CHEBI:58405"/>
        <dbReference type="ChEBI" id="CHEBI:60033"/>
        <dbReference type="ChEBI" id="CHEBI:78435"/>
        <dbReference type="EC" id="2.4.99.28"/>
    </reaction>
</comment>
<feature type="transmembrane region" description="Helical" evidence="18">
    <location>
        <begin position="154"/>
        <end position="171"/>
    </location>
</feature>
<accession>A0A8K2ACJ7</accession>
<evidence type="ECO:0000256" key="13">
    <source>
        <dbReference type="ARBA" id="ARBA00041418"/>
    </source>
</evidence>
<evidence type="ECO:0000256" key="4">
    <source>
        <dbReference type="ARBA" id="ARBA00022692"/>
    </source>
</evidence>
<dbReference type="EMBL" id="WVIC01000005">
    <property type="protein sequence ID" value="NCJ05714.1"/>
    <property type="molecule type" value="Genomic_DNA"/>
</dbReference>
<feature type="transmembrane region" description="Helical" evidence="18">
    <location>
        <begin position="314"/>
        <end position="336"/>
    </location>
</feature>
<feature type="compositionally biased region" description="Low complexity" evidence="17">
    <location>
        <begin position="396"/>
        <end position="421"/>
    </location>
</feature>
<keyword evidence="2" id="KW-0328">Glycosyltransferase</keyword>
<evidence type="ECO:0000256" key="6">
    <source>
        <dbReference type="ARBA" id="ARBA00022984"/>
    </source>
</evidence>
<keyword evidence="5" id="KW-0133">Cell shape</keyword>
<dbReference type="GO" id="GO:0009252">
    <property type="term" value="P:peptidoglycan biosynthetic process"/>
    <property type="evidence" value="ECO:0007669"/>
    <property type="project" value="UniProtKB-KW"/>
</dbReference>
<dbReference type="GO" id="GO:0005886">
    <property type="term" value="C:plasma membrane"/>
    <property type="evidence" value="ECO:0007669"/>
    <property type="project" value="TreeGrafter"/>
</dbReference>
<keyword evidence="8 18" id="KW-0472">Membrane</keyword>
<name>A0A8K2ACJ7_9CYAN</name>
<keyword evidence="20" id="KW-1185">Reference proteome</keyword>
<keyword evidence="4 18" id="KW-0812">Transmembrane</keyword>
<feature type="transmembrane region" description="Helical" evidence="18">
    <location>
        <begin position="86"/>
        <end position="105"/>
    </location>
</feature>
<keyword evidence="6" id="KW-0573">Peptidoglycan synthesis</keyword>
<evidence type="ECO:0000256" key="7">
    <source>
        <dbReference type="ARBA" id="ARBA00022989"/>
    </source>
</evidence>
<feature type="transmembrane region" description="Helical" evidence="18">
    <location>
        <begin position="282"/>
        <end position="302"/>
    </location>
</feature>
<dbReference type="GO" id="GO:0051301">
    <property type="term" value="P:cell division"/>
    <property type="evidence" value="ECO:0007669"/>
    <property type="project" value="InterPro"/>
</dbReference>
<evidence type="ECO:0000256" key="3">
    <source>
        <dbReference type="ARBA" id="ARBA00022679"/>
    </source>
</evidence>
<evidence type="ECO:0000256" key="2">
    <source>
        <dbReference type="ARBA" id="ARBA00022676"/>
    </source>
</evidence>
<dbReference type="PANTHER" id="PTHR30474:SF2">
    <property type="entry name" value="PEPTIDOGLYCAN GLYCOSYLTRANSFERASE FTSW-RELATED"/>
    <property type="match status" value="1"/>
</dbReference>
<keyword evidence="3" id="KW-0808">Transferase</keyword>
<dbReference type="AlphaFoldDB" id="A0A8K2ACJ7"/>
<feature type="transmembrane region" description="Helical" evidence="18">
    <location>
        <begin position="23"/>
        <end position="42"/>
    </location>
</feature>
<evidence type="ECO:0000256" key="18">
    <source>
        <dbReference type="SAM" id="Phobius"/>
    </source>
</evidence>
<protein>
    <recommendedName>
        <fullName evidence="12">Probable peptidoglycan glycosyltransferase FtsW</fullName>
        <ecNumber evidence="14">2.4.99.28</ecNumber>
    </recommendedName>
    <alternativeName>
        <fullName evidence="13">Cell division protein FtsW</fullName>
    </alternativeName>
    <alternativeName>
        <fullName evidence="10">Cell wall polymerase</fullName>
    </alternativeName>
    <alternativeName>
        <fullName evidence="9">Peptidoglycan polymerase</fullName>
    </alternativeName>
</protein>
<comment type="similarity">
    <text evidence="11">Belongs to the SEDS family. FtsW subfamily.</text>
</comment>
<comment type="function">
    <text evidence="16">Peptidoglycan polymerase that is essential for cell division.</text>
</comment>
<gene>
    <name evidence="19" type="ORF">GS597_04145</name>
</gene>
<feature type="compositionally biased region" description="Polar residues" evidence="17">
    <location>
        <begin position="467"/>
        <end position="484"/>
    </location>
</feature>
<dbReference type="GO" id="GO:0008955">
    <property type="term" value="F:peptidoglycan glycosyltransferase activity"/>
    <property type="evidence" value="ECO:0007669"/>
    <property type="project" value="UniProtKB-EC"/>
</dbReference>
<dbReference type="Proteomes" id="UP000607397">
    <property type="component" value="Unassembled WGS sequence"/>
</dbReference>
<evidence type="ECO:0000256" key="9">
    <source>
        <dbReference type="ARBA" id="ARBA00032370"/>
    </source>
</evidence>
<dbReference type="GO" id="GO:0032153">
    <property type="term" value="C:cell division site"/>
    <property type="evidence" value="ECO:0007669"/>
    <property type="project" value="TreeGrafter"/>
</dbReference>
<evidence type="ECO:0000256" key="12">
    <source>
        <dbReference type="ARBA" id="ARBA00041185"/>
    </source>
</evidence>
<evidence type="ECO:0000256" key="16">
    <source>
        <dbReference type="ARBA" id="ARBA00049966"/>
    </source>
</evidence>
<evidence type="ECO:0000256" key="14">
    <source>
        <dbReference type="ARBA" id="ARBA00044770"/>
    </source>
</evidence>
<dbReference type="GO" id="GO:0015648">
    <property type="term" value="F:lipid-linked peptidoglycan transporter activity"/>
    <property type="evidence" value="ECO:0007669"/>
    <property type="project" value="TreeGrafter"/>
</dbReference>
<evidence type="ECO:0000313" key="20">
    <source>
        <dbReference type="Proteomes" id="UP000607397"/>
    </source>
</evidence>
<evidence type="ECO:0000256" key="5">
    <source>
        <dbReference type="ARBA" id="ARBA00022960"/>
    </source>
</evidence>
<dbReference type="PANTHER" id="PTHR30474">
    <property type="entry name" value="CELL CYCLE PROTEIN"/>
    <property type="match status" value="1"/>
</dbReference>